<feature type="active site" description="Nucleophile" evidence="3">
    <location>
        <position position="32"/>
    </location>
</feature>
<keyword evidence="4" id="KW-1015">Disulfide bond</keyword>
<dbReference type="AlphaFoldDB" id="A0A5N6U3J0"/>
<dbReference type="PIRSF" id="PIRSF000894">
    <property type="entry name" value="Acid_phosphatase"/>
    <property type="match status" value="1"/>
</dbReference>
<keyword evidence="1" id="KW-0378">Hydrolase</keyword>
<dbReference type="SUPFAM" id="SSF53254">
    <property type="entry name" value="Phosphoglycerate mutase-like"/>
    <property type="match status" value="1"/>
</dbReference>
<evidence type="ECO:0000256" key="4">
    <source>
        <dbReference type="PIRSR" id="PIRSR000894-2"/>
    </source>
</evidence>
<gene>
    <name evidence="5" type="ORF">BDV25DRAFT_150430</name>
</gene>
<accession>A0A5N6U3J0</accession>
<dbReference type="OrthoDB" id="6509975at2759"/>
<feature type="disulfide bond" evidence="4">
    <location>
        <begin position="21"/>
        <end position="378"/>
    </location>
</feature>
<evidence type="ECO:0000256" key="1">
    <source>
        <dbReference type="ARBA" id="ARBA00022801"/>
    </source>
</evidence>
<dbReference type="InterPro" id="IPR016274">
    <property type="entry name" value="Histidine_acid_Pase_euk"/>
</dbReference>
<proteinExistence type="predicted"/>
<dbReference type="Proteomes" id="UP000325780">
    <property type="component" value="Unassembled WGS sequence"/>
</dbReference>
<protein>
    <submittedName>
        <fullName evidence="5">Histidine phosphatase superfamily</fullName>
    </submittedName>
</protein>
<name>A0A5N6U3J0_ASPAV</name>
<dbReference type="Pfam" id="PF00328">
    <property type="entry name" value="His_Phos_2"/>
    <property type="match status" value="1"/>
</dbReference>
<evidence type="ECO:0000313" key="5">
    <source>
        <dbReference type="EMBL" id="KAE8152821.1"/>
    </source>
</evidence>
<dbReference type="GO" id="GO:0003993">
    <property type="term" value="F:acid phosphatase activity"/>
    <property type="evidence" value="ECO:0007669"/>
    <property type="project" value="TreeGrafter"/>
</dbReference>
<dbReference type="InterPro" id="IPR029033">
    <property type="entry name" value="His_PPase_superfam"/>
</dbReference>
<sequence length="470" mass="51864">MLSPYHESPGFGIQNGIPRDCELSQAHILHRHAERYPESDWFDGGGMESFSDKLNKYIQNHGEVGTGLAFLRDWRYLLGRDVLLPSGAATEMSSGADIWSSYGRMLYRAPASQSGWEPGLNKYPNGTERSKPVFRTTDKQRVRVSAEWWLNGFFGLGSGNDDYELVVIPEGGGLNNTLAAEHSCPGDLKEETEDAARFLQKVTAKALPRLSRHLPDFSLTSPDILAMMNLCPYETAALGRSSFCDLFTEQEWLDYAYHLDMRLYGASGFGSPTGRAQGIGYVLELAARLEGKLPSLGDTSINTTYDTDPARFPIHQPLYMDMTHDKIIIGTLAALGLQYFNYGPKGLPVDVGHAVPRTFHLNRITPFGAHLVSEVWTCPGNADLNVLDKMLYTNPDLSNSNNTTEYIRFVLNGAPVPMTGLVGCEHAVNGFCNVSDFVNAVPILKTEAMYQEACYGNYTPGHQVGNGQPE</sequence>
<dbReference type="PANTHER" id="PTHR20963:SF43">
    <property type="entry name" value="PUTATIVE (AFU_ORTHOLOGUE AFUA_7G01240)-RELATED"/>
    <property type="match status" value="1"/>
</dbReference>
<feature type="active site" description="Proton donor" evidence="3">
    <location>
        <position position="325"/>
    </location>
</feature>
<evidence type="ECO:0000256" key="2">
    <source>
        <dbReference type="ARBA" id="ARBA00023180"/>
    </source>
</evidence>
<evidence type="ECO:0000256" key="3">
    <source>
        <dbReference type="PIRSR" id="PIRSR000894-1"/>
    </source>
</evidence>
<dbReference type="Gene3D" id="3.40.50.1240">
    <property type="entry name" value="Phosphoglycerate mutase-like"/>
    <property type="match status" value="1"/>
</dbReference>
<dbReference type="InterPro" id="IPR000560">
    <property type="entry name" value="His_Pase_clade-2"/>
</dbReference>
<dbReference type="CDD" id="cd07061">
    <property type="entry name" value="HP_HAP_like"/>
    <property type="match status" value="1"/>
</dbReference>
<reference evidence="5 6" key="1">
    <citation type="submission" date="2019-04" db="EMBL/GenBank/DDBJ databases">
        <title>Friends and foes A comparative genomics study of 23 Aspergillus species from section Flavi.</title>
        <authorList>
            <consortium name="DOE Joint Genome Institute"/>
            <person name="Kjaerbolling I."/>
            <person name="Vesth T."/>
            <person name="Frisvad J.C."/>
            <person name="Nybo J.L."/>
            <person name="Theobald S."/>
            <person name="Kildgaard S."/>
            <person name="Isbrandt T."/>
            <person name="Kuo A."/>
            <person name="Sato A."/>
            <person name="Lyhne E.K."/>
            <person name="Kogle M.E."/>
            <person name="Wiebenga A."/>
            <person name="Kun R.S."/>
            <person name="Lubbers R.J."/>
            <person name="Makela M.R."/>
            <person name="Barry K."/>
            <person name="Chovatia M."/>
            <person name="Clum A."/>
            <person name="Daum C."/>
            <person name="Haridas S."/>
            <person name="He G."/>
            <person name="LaButti K."/>
            <person name="Lipzen A."/>
            <person name="Mondo S."/>
            <person name="Riley R."/>
            <person name="Salamov A."/>
            <person name="Simmons B.A."/>
            <person name="Magnuson J.K."/>
            <person name="Henrissat B."/>
            <person name="Mortensen U.H."/>
            <person name="Larsen T.O."/>
            <person name="Devries R.P."/>
            <person name="Grigoriev I.V."/>
            <person name="Machida M."/>
            <person name="Baker S.E."/>
            <person name="Andersen M.R."/>
        </authorList>
    </citation>
    <scope>NUCLEOTIDE SEQUENCE [LARGE SCALE GENOMIC DNA]</scope>
    <source>
        <strain evidence="5 6">IBT 18842</strain>
    </source>
</reference>
<keyword evidence="6" id="KW-1185">Reference proteome</keyword>
<dbReference type="PANTHER" id="PTHR20963">
    <property type="entry name" value="MULTIPLE INOSITOL POLYPHOSPHATE PHOSPHATASE-RELATED"/>
    <property type="match status" value="1"/>
</dbReference>
<feature type="disulfide bond" evidence="4">
    <location>
        <begin position="231"/>
        <end position="244"/>
    </location>
</feature>
<keyword evidence="2" id="KW-0325">Glycoprotein</keyword>
<dbReference type="EMBL" id="ML742047">
    <property type="protein sequence ID" value="KAE8152821.1"/>
    <property type="molecule type" value="Genomic_DNA"/>
</dbReference>
<organism evidence="5 6">
    <name type="scientific">Aspergillus avenaceus</name>
    <dbReference type="NCBI Taxonomy" id="36643"/>
    <lineage>
        <taxon>Eukaryota</taxon>
        <taxon>Fungi</taxon>
        <taxon>Dikarya</taxon>
        <taxon>Ascomycota</taxon>
        <taxon>Pezizomycotina</taxon>
        <taxon>Eurotiomycetes</taxon>
        <taxon>Eurotiomycetidae</taxon>
        <taxon>Eurotiales</taxon>
        <taxon>Aspergillaceae</taxon>
        <taxon>Aspergillus</taxon>
        <taxon>Aspergillus subgen. Circumdati</taxon>
    </lineage>
</organism>
<evidence type="ECO:0000313" key="6">
    <source>
        <dbReference type="Proteomes" id="UP000325780"/>
    </source>
</evidence>